<organism evidence="7 8">
    <name type="scientific">Allomesorhizobium camelthorni</name>
    <dbReference type="NCBI Taxonomy" id="475069"/>
    <lineage>
        <taxon>Bacteria</taxon>
        <taxon>Pseudomonadati</taxon>
        <taxon>Pseudomonadota</taxon>
        <taxon>Alphaproteobacteria</taxon>
        <taxon>Hyphomicrobiales</taxon>
        <taxon>Phyllobacteriaceae</taxon>
        <taxon>Allomesorhizobium</taxon>
    </lineage>
</organism>
<sequence>MNSGLKGLLRGELTSWVGAAASIAVVLFVLMVLAGAPFGEALSGFVDGAFGGRRFSYLLTTLSRTALIVGMAISVMLSFRAGLFNIGGEGQLVAGGLVAALVAIMLPGPPLVVLFLSIFAAMAAGALWALLSGVLQLYLGVPLLVGSLLLNYPIRYIGSYLVAHPFRDVQSGMVQSHLVPQATWLPYFPGTRLDIGILFIAVASVFAIIYSHTTVHGYHARLNGLSPDFARAVGLPVNKLALQTLAMSGAIAGLVGAIAVFGIHHRYIDGMLVQPLYAWTGIIAVLLVGMIPWLVPLSGFFFAAIQTGAAGMERTADVPKEIALVMQAVIILFVASRVSGALLASSGRKASGGGDA</sequence>
<feature type="transmembrane region" description="Helical" evidence="6">
    <location>
        <begin position="137"/>
        <end position="154"/>
    </location>
</feature>
<dbReference type="InterPro" id="IPR001851">
    <property type="entry name" value="ABC_transp_permease"/>
</dbReference>
<feature type="transmembrane region" description="Helical" evidence="6">
    <location>
        <begin position="322"/>
        <end position="344"/>
    </location>
</feature>
<dbReference type="PANTHER" id="PTHR47089:SF1">
    <property type="entry name" value="GUANOSINE ABC TRANSPORTER PERMEASE PROTEIN NUPP"/>
    <property type="match status" value="1"/>
</dbReference>
<evidence type="ECO:0000256" key="2">
    <source>
        <dbReference type="ARBA" id="ARBA00022475"/>
    </source>
</evidence>
<comment type="subcellular location">
    <subcellularLocation>
        <location evidence="1">Cell membrane</location>
        <topology evidence="1">Multi-pass membrane protein</topology>
    </subcellularLocation>
</comment>
<proteinExistence type="predicted"/>
<evidence type="ECO:0000256" key="4">
    <source>
        <dbReference type="ARBA" id="ARBA00022989"/>
    </source>
</evidence>
<accession>A0A6G4WMR3</accession>
<feature type="transmembrane region" description="Helical" evidence="6">
    <location>
        <begin position="276"/>
        <end position="302"/>
    </location>
</feature>
<reference evidence="7 8" key="1">
    <citation type="submission" date="2020-02" db="EMBL/GenBank/DDBJ databases">
        <title>Genome sequence of strain CCNWXJ40-4.</title>
        <authorList>
            <person name="Gao J."/>
            <person name="Sun J."/>
        </authorList>
    </citation>
    <scope>NUCLEOTIDE SEQUENCE [LARGE SCALE GENOMIC DNA]</scope>
    <source>
        <strain evidence="7 8">CCNWXJ 40-4</strain>
    </source>
</reference>
<name>A0A6G4WMR3_9HYPH</name>
<feature type="transmembrane region" description="Helical" evidence="6">
    <location>
        <begin position="195"/>
        <end position="220"/>
    </location>
</feature>
<dbReference type="AlphaFoldDB" id="A0A6G4WMR3"/>
<keyword evidence="4 6" id="KW-1133">Transmembrane helix</keyword>
<keyword evidence="5 6" id="KW-0472">Membrane</keyword>
<feature type="transmembrane region" description="Helical" evidence="6">
    <location>
        <begin position="111"/>
        <end position="131"/>
    </location>
</feature>
<evidence type="ECO:0000313" key="7">
    <source>
        <dbReference type="EMBL" id="NGO55924.1"/>
    </source>
</evidence>
<evidence type="ECO:0000256" key="6">
    <source>
        <dbReference type="SAM" id="Phobius"/>
    </source>
</evidence>
<dbReference type="EMBL" id="JAAKZF010000151">
    <property type="protein sequence ID" value="NGO55924.1"/>
    <property type="molecule type" value="Genomic_DNA"/>
</dbReference>
<keyword evidence="2" id="KW-1003">Cell membrane</keyword>
<dbReference type="PANTHER" id="PTHR47089">
    <property type="entry name" value="ABC TRANSPORTER, PERMEASE PROTEIN"/>
    <property type="match status" value="1"/>
</dbReference>
<evidence type="ECO:0000256" key="1">
    <source>
        <dbReference type="ARBA" id="ARBA00004651"/>
    </source>
</evidence>
<dbReference type="Pfam" id="PF02653">
    <property type="entry name" value="BPD_transp_2"/>
    <property type="match status" value="1"/>
</dbReference>
<dbReference type="GO" id="GO:0005886">
    <property type="term" value="C:plasma membrane"/>
    <property type="evidence" value="ECO:0007669"/>
    <property type="project" value="UniProtKB-SubCell"/>
</dbReference>
<dbReference type="GO" id="GO:0022857">
    <property type="term" value="F:transmembrane transporter activity"/>
    <property type="evidence" value="ECO:0007669"/>
    <property type="project" value="InterPro"/>
</dbReference>
<protein>
    <submittedName>
        <fullName evidence="7">ABC transporter permease</fullName>
    </submittedName>
</protein>
<evidence type="ECO:0000256" key="5">
    <source>
        <dbReference type="ARBA" id="ARBA00023136"/>
    </source>
</evidence>
<feature type="transmembrane region" description="Helical" evidence="6">
    <location>
        <begin position="240"/>
        <end position="264"/>
    </location>
</feature>
<evidence type="ECO:0000256" key="3">
    <source>
        <dbReference type="ARBA" id="ARBA00022692"/>
    </source>
</evidence>
<dbReference type="CDD" id="cd06580">
    <property type="entry name" value="TM_PBP1_transp_TpRbsC_like"/>
    <property type="match status" value="1"/>
</dbReference>
<feature type="transmembrane region" description="Helical" evidence="6">
    <location>
        <begin position="13"/>
        <end position="34"/>
    </location>
</feature>
<comment type="caution">
    <text evidence="7">The sequence shown here is derived from an EMBL/GenBank/DDBJ whole genome shotgun (WGS) entry which is preliminary data.</text>
</comment>
<feature type="transmembrane region" description="Helical" evidence="6">
    <location>
        <begin position="55"/>
        <end position="77"/>
    </location>
</feature>
<feature type="transmembrane region" description="Helical" evidence="6">
    <location>
        <begin position="83"/>
        <end position="104"/>
    </location>
</feature>
<dbReference type="RefSeq" id="WP_165034262.1">
    <property type="nucleotide sequence ID" value="NZ_JAAKZF010000151.1"/>
</dbReference>
<evidence type="ECO:0000313" key="8">
    <source>
        <dbReference type="Proteomes" id="UP001642900"/>
    </source>
</evidence>
<gene>
    <name evidence="7" type="ORF">G6N73_33820</name>
</gene>
<keyword evidence="8" id="KW-1185">Reference proteome</keyword>
<dbReference type="Proteomes" id="UP001642900">
    <property type="component" value="Unassembled WGS sequence"/>
</dbReference>
<keyword evidence="3 6" id="KW-0812">Transmembrane</keyword>